<evidence type="ECO:0000256" key="1">
    <source>
        <dbReference type="SAM" id="MobiDB-lite"/>
    </source>
</evidence>
<feature type="region of interest" description="Disordered" evidence="1">
    <location>
        <begin position="353"/>
        <end position="380"/>
    </location>
</feature>
<evidence type="ECO:0000259" key="3">
    <source>
        <dbReference type="Pfam" id="PF09305"/>
    </source>
</evidence>
<accession>A0A8B9E111</accession>
<dbReference type="Pfam" id="PF09305">
    <property type="entry name" value="TACI-CRD2"/>
    <property type="match status" value="1"/>
</dbReference>
<keyword evidence="2" id="KW-0472">Membrane</keyword>
<dbReference type="PANTHER" id="PTHR15511:SF2">
    <property type="entry name" value="TUMOR NECROSIS FACTOR RECEPTOR SUPERFAMILY MEMBER 13B"/>
    <property type="match status" value="1"/>
</dbReference>
<evidence type="ECO:0000256" key="2">
    <source>
        <dbReference type="SAM" id="Phobius"/>
    </source>
</evidence>
<dbReference type="GO" id="GO:0001782">
    <property type="term" value="P:B cell homeostasis"/>
    <property type="evidence" value="ECO:0007669"/>
    <property type="project" value="TreeGrafter"/>
</dbReference>
<feature type="compositionally biased region" description="Basic and acidic residues" evidence="1">
    <location>
        <begin position="356"/>
        <end position="367"/>
    </location>
</feature>
<dbReference type="GO" id="GO:0030889">
    <property type="term" value="P:negative regulation of B cell proliferation"/>
    <property type="evidence" value="ECO:0007669"/>
    <property type="project" value="TreeGrafter"/>
</dbReference>
<dbReference type="GO" id="GO:0005886">
    <property type="term" value="C:plasma membrane"/>
    <property type="evidence" value="ECO:0007669"/>
    <property type="project" value="InterPro"/>
</dbReference>
<dbReference type="GO" id="GO:0002244">
    <property type="term" value="P:hematopoietic progenitor cell differentiation"/>
    <property type="evidence" value="ECO:0007669"/>
    <property type="project" value="TreeGrafter"/>
</dbReference>
<keyword evidence="2" id="KW-1133">Transmembrane helix</keyword>
<dbReference type="Proteomes" id="UP000694521">
    <property type="component" value="Unplaced"/>
</dbReference>
<dbReference type="Gene3D" id="4.10.1290.10">
    <property type="entry name" value="Tumor necrosis factor receptor superfamily"/>
    <property type="match status" value="2"/>
</dbReference>
<reference evidence="4" key="2">
    <citation type="submission" date="2025-09" db="UniProtKB">
        <authorList>
            <consortium name="Ensembl"/>
        </authorList>
    </citation>
    <scope>IDENTIFICATION</scope>
</reference>
<feature type="transmembrane region" description="Helical" evidence="2">
    <location>
        <begin position="314"/>
        <end position="334"/>
    </location>
</feature>
<evidence type="ECO:0000313" key="5">
    <source>
        <dbReference type="Proteomes" id="UP000694521"/>
    </source>
</evidence>
<evidence type="ECO:0000313" key="4">
    <source>
        <dbReference type="Ensembl" id="ENSACDP00005014747.1"/>
    </source>
</evidence>
<keyword evidence="5" id="KW-1185">Reference proteome</keyword>
<dbReference type="SUPFAM" id="SSF57586">
    <property type="entry name" value="TNF receptor-like"/>
    <property type="match status" value="2"/>
</dbReference>
<dbReference type="InterPro" id="IPR022317">
    <property type="entry name" value="TNFR_13B"/>
</dbReference>
<reference evidence="4" key="1">
    <citation type="submission" date="2025-08" db="UniProtKB">
        <authorList>
            <consortium name="Ensembl"/>
        </authorList>
    </citation>
    <scope>IDENTIFICATION</scope>
</reference>
<dbReference type="AlphaFoldDB" id="A0A8B9E111"/>
<feature type="domain" description="TACI cysteine-rich" evidence="3">
    <location>
        <begin position="243"/>
        <end position="279"/>
    </location>
</feature>
<proteinExistence type="predicted"/>
<dbReference type="InterPro" id="IPR015384">
    <property type="entry name" value="TACI_Cys-rich-dom"/>
</dbReference>
<feature type="region of interest" description="Disordered" evidence="1">
    <location>
        <begin position="103"/>
        <end position="123"/>
    </location>
</feature>
<organism evidence="4 5">
    <name type="scientific">Anser cygnoides</name>
    <name type="common">Swan goose</name>
    <dbReference type="NCBI Taxonomy" id="8845"/>
    <lineage>
        <taxon>Eukaryota</taxon>
        <taxon>Metazoa</taxon>
        <taxon>Chordata</taxon>
        <taxon>Craniata</taxon>
        <taxon>Vertebrata</taxon>
        <taxon>Euteleostomi</taxon>
        <taxon>Archelosauria</taxon>
        <taxon>Archosauria</taxon>
        <taxon>Dinosauria</taxon>
        <taxon>Saurischia</taxon>
        <taxon>Theropoda</taxon>
        <taxon>Coelurosauria</taxon>
        <taxon>Aves</taxon>
        <taxon>Neognathae</taxon>
        <taxon>Galloanserae</taxon>
        <taxon>Anseriformes</taxon>
        <taxon>Anatidae</taxon>
        <taxon>Anserinae</taxon>
        <taxon>Anser</taxon>
    </lineage>
</organism>
<keyword evidence="2" id="KW-0812">Transmembrane</keyword>
<protein>
    <recommendedName>
        <fullName evidence="3">TACI cysteine-rich domain-containing protein</fullName>
    </recommendedName>
</protein>
<name>A0A8B9E111_ANSCY</name>
<sequence length="454" mass="48128">MEQDGGGAGQCSLLHGINKTLPKRNTPIRASPSEGDSAALYLHLAQPLAQPEPLLFSAKLGKKVTLSCPSSAAFSAQENLPLEVGDARLQSQTPIWELSLLQRGHQDQHTVPGGPGRGPPPMPPLPRQPWSQCSALRERPICIGGIRGSPRKRMAQALIKSTSNNKPPEQCAGSERAVRWQEPRGSSRRARAKPMDGTHLGCDAMNNCTDQQYWDALVCQCIPCSLICGRSAVRRCAALCESMVCNRKAGFYYDKLLKKCINCATVCGQHPKQCDPSCGSGALATPQPPPAALVTALPPAAALEQKACAEQEPWLVVYLLLGLCLCALICSLFLGWTHLRRKGEVGSCQAGAGTCHRREDSSKDRLVEAGSVGDGSTGSRVPEPVETCGFCFPGHGSAVQESKAHHSPSCHPGERAAAAHTGVCSTGSAGAIPSPDDGHFKIICSPSQEKTPMA</sequence>
<dbReference type="PANTHER" id="PTHR15511">
    <property type="entry name" value="TUMOR NECROSIS FACTOR RECEPTOR SUPERFAMILY MEMBER 13B"/>
    <property type="match status" value="1"/>
</dbReference>
<dbReference type="PRINTS" id="PR01963">
    <property type="entry name" value="TNFACTORR13B"/>
</dbReference>
<dbReference type="Ensembl" id="ENSACDT00005017727.1">
    <property type="protein sequence ID" value="ENSACDP00005014747.1"/>
    <property type="gene ID" value="ENSACDG00005010804.1"/>
</dbReference>